<proteinExistence type="inferred from homology"/>
<dbReference type="Proteomes" id="UP000001460">
    <property type="component" value="Unassembled WGS sequence"/>
</dbReference>
<feature type="repeat" description="Solcar" evidence="8">
    <location>
        <begin position="131"/>
        <end position="226"/>
    </location>
</feature>
<evidence type="ECO:0000256" key="6">
    <source>
        <dbReference type="ARBA" id="ARBA00022989"/>
    </source>
</evidence>
<dbReference type="AlphaFoldDB" id="B6AHZ8"/>
<dbReference type="PROSITE" id="PS50920">
    <property type="entry name" value="SOLCAR"/>
    <property type="match status" value="3"/>
</dbReference>
<evidence type="ECO:0000256" key="1">
    <source>
        <dbReference type="ARBA" id="ARBA00004141"/>
    </source>
</evidence>
<keyword evidence="7 8" id="KW-0472">Membrane</keyword>
<feature type="transmembrane region" description="Helical" evidence="10">
    <location>
        <begin position="202"/>
        <end position="220"/>
    </location>
</feature>
<organism evidence="11 12">
    <name type="scientific">Cryptosporidium muris (strain RN66)</name>
    <dbReference type="NCBI Taxonomy" id="441375"/>
    <lineage>
        <taxon>Eukaryota</taxon>
        <taxon>Sar</taxon>
        <taxon>Alveolata</taxon>
        <taxon>Apicomplexa</taxon>
        <taxon>Conoidasida</taxon>
        <taxon>Coccidia</taxon>
        <taxon>Eucoccidiorida</taxon>
        <taxon>Eimeriorina</taxon>
        <taxon>Cryptosporidiidae</taxon>
        <taxon>Cryptosporidium</taxon>
    </lineage>
</organism>
<dbReference type="EMBL" id="DS989735">
    <property type="protein sequence ID" value="EEA07839.1"/>
    <property type="molecule type" value="Genomic_DNA"/>
</dbReference>
<evidence type="ECO:0000256" key="4">
    <source>
        <dbReference type="ARBA" id="ARBA00022692"/>
    </source>
</evidence>
<keyword evidence="3 9" id="KW-0813">Transport</keyword>
<feature type="transmembrane region" description="Helical" evidence="10">
    <location>
        <begin position="6"/>
        <end position="24"/>
    </location>
</feature>
<keyword evidence="12" id="KW-1185">Reference proteome</keyword>
<gene>
    <name evidence="11" type="ORF">CMU_029130</name>
</gene>
<dbReference type="GO" id="GO:0055085">
    <property type="term" value="P:transmembrane transport"/>
    <property type="evidence" value="ECO:0007669"/>
    <property type="project" value="InterPro"/>
</dbReference>
<evidence type="ECO:0000256" key="9">
    <source>
        <dbReference type="RuleBase" id="RU000488"/>
    </source>
</evidence>
<dbReference type="PANTHER" id="PTHR45683">
    <property type="entry name" value="MITOCHONDRIAL NICOTINAMIDE ADENINE DINUCLEOTIDE TRANSPORTER 1-RELATED-RELATED"/>
    <property type="match status" value="1"/>
</dbReference>
<dbReference type="RefSeq" id="XP_002142188.1">
    <property type="nucleotide sequence ID" value="XM_002142152.1"/>
</dbReference>
<comment type="subcellular location">
    <subcellularLocation>
        <location evidence="1">Membrane</location>
        <topology evidence="1">Multi-pass membrane protein</topology>
    </subcellularLocation>
</comment>
<dbReference type="VEuPathDB" id="CryptoDB:CMU_029130"/>
<dbReference type="GO" id="GO:0006862">
    <property type="term" value="P:nucleotide transport"/>
    <property type="evidence" value="ECO:0007669"/>
    <property type="project" value="InterPro"/>
</dbReference>
<dbReference type="InterPro" id="IPR044712">
    <property type="entry name" value="SLC25A32-like"/>
</dbReference>
<comment type="similarity">
    <text evidence="2 9">Belongs to the mitochondrial carrier (TC 2.A.29) family.</text>
</comment>
<dbReference type="InterPro" id="IPR018108">
    <property type="entry name" value="MCP_transmembrane"/>
</dbReference>
<dbReference type="eggNOG" id="KOG0764">
    <property type="taxonomic scope" value="Eukaryota"/>
</dbReference>
<evidence type="ECO:0000256" key="7">
    <source>
        <dbReference type="ARBA" id="ARBA00023136"/>
    </source>
</evidence>
<feature type="repeat" description="Solcar" evidence="8">
    <location>
        <begin position="238"/>
        <end position="333"/>
    </location>
</feature>
<dbReference type="OMA" id="MNIYTHG"/>
<sequence length="338" mass="38236">MMKQNILVTSSASFISAIITSLILHPLDVVKTRQQVTAISGGAVVAYPSMISSIKYIVSKEGLKGLYKGVQGQLIASGVSWFVFRYWFDKIRYKINMNNSLLDSNIVNNKVKSTPYLLLNTTSANSLPFNISPFSNAIATLIAGSLSTSLVHPLWLLKTRLEMQSLDSKTKGWTQYSSGIKGWYKCLTDVYMKNGIRGLYSGYFPALMLVPHSLIQLVIYDELRYYWKCNFDNQSFLLDNLSPFIWGFIAKFIAAIITYPLQVIRARKQMIQTTGTESKIFCQSNNGKCKYSVSYRFYILFSQHLYAGITTHIPKVCLHSGIMFLIYETLLGISFQIL</sequence>
<keyword evidence="6 10" id="KW-1133">Transmembrane helix</keyword>
<evidence type="ECO:0000256" key="10">
    <source>
        <dbReference type="SAM" id="Phobius"/>
    </source>
</evidence>
<protein>
    <submittedName>
        <fullName evidence="11">Carrier protein, putative</fullName>
    </submittedName>
</protein>
<dbReference type="GO" id="GO:0016020">
    <property type="term" value="C:membrane"/>
    <property type="evidence" value="ECO:0007669"/>
    <property type="project" value="UniProtKB-SubCell"/>
</dbReference>
<dbReference type="Gene3D" id="1.50.40.10">
    <property type="entry name" value="Mitochondrial carrier domain"/>
    <property type="match status" value="2"/>
</dbReference>
<evidence type="ECO:0000256" key="3">
    <source>
        <dbReference type="ARBA" id="ARBA00022448"/>
    </source>
</evidence>
<accession>B6AHZ8</accession>
<feature type="transmembrane region" description="Helical" evidence="10">
    <location>
        <begin position="240"/>
        <end position="261"/>
    </location>
</feature>
<evidence type="ECO:0000313" key="11">
    <source>
        <dbReference type="EMBL" id="EEA07839.1"/>
    </source>
</evidence>
<keyword evidence="4 8" id="KW-0812">Transmembrane</keyword>
<dbReference type="STRING" id="441375.B6AHZ8"/>
<name>B6AHZ8_CRYMR</name>
<dbReference type="SUPFAM" id="SSF103506">
    <property type="entry name" value="Mitochondrial carrier"/>
    <property type="match status" value="1"/>
</dbReference>
<feature type="transmembrane region" description="Helical" evidence="10">
    <location>
        <begin position="70"/>
        <end position="88"/>
    </location>
</feature>
<dbReference type="GeneID" id="6997340"/>
<keyword evidence="5" id="KW-0677">Repeat</keyword>
<reference evidence="11" key="1">
    <citation type="submission" date="2008-06" db="EMBL/GenBank/DDBJ databases">
        <authorList>
            <person name="Lorenzi H."/>
            <person name="Inman J."/>
            <person name="Miller J."/>
            <person name="Schobel S."/>
            <person name="Amedeo P."/>
            <person name="Caler E.V."/>
            <person name="da Silva J."/>
        </authorList>
    </citation>
    <scope>NUCLEOTIDE SEQUENCE [LARGE SCALE GENOMIC DNA]</scope>
    <source>
        <strain evidence="11">RN66</strain>
    </source>
</reference>
<dbReference type="Pfam" id="PF00153">
    <property type="entry name" value="Mito_carr"/>
    <property type="match status" value="3"/>
</dbReference>
<evidence type="ECO:0000256" key="8">
    <source>
        <dbReference type="PROSITE-ProRule" id="PRU00282"/>
    </source>
</evidence>
<evidence type="ECO:0000256" key="5">
    <source>
        <dbReference type="ARBA" id="ARBA00022737"/>
    </source>
</evidence>
<dbReference type="InterPro" id="IPR023395">
    <property type="entry name" value="MCP_dom_sf"/>
</dbReference>
<evidence type="ECO:0000313" key="12">
    <source>
        <dbReference type="Proteomes" id="UP000001460"/>
    </source>
</evidence>
<evidence type="ECO:0000256" key="2">
    <source>
        <dbReference type="ARBA" id="ARBA00006375"/>
    </source>
</evidence>
<dbReference type="OrthoDB" id="428293at2759"/>
<feature type="repeat" description="Solcar" evidence="8">
    <location>
        <begin position="4"/>
        <end position="94"/>
    </location>
</feature>